<dbReference type="Pfam" id="PF00072">
    <property type="entry name" value="Response_reg"/>
    <property type="match status" value="1"/>
</dbReference>
<accession>A0A9Q3ZE57</accession>
<evidence type="ECO:0000256" key="6">
    <source>
        <dbReference type="ARBA" id="ARBA00023125"/>
    </source>
</evidence>
<dbReference type="PANTHER" id="PTHR48111">
    <property type="entry name" value="REGULATOR OF RPOS"/>
    <property type="match status" value="1"/>
</dbReference>
<dbReference type="Pfam" id="PF00486">
    <property type="entry name" value="Trans_reg_C"/>
    <property type="match status" value="1"/>
</dbReference>
<keyword evidence="4" id="KW-0902">Two-component regulatory system</keyword>
<proteinExistence type="predicted"/>
<dbReference type="AlphaFoldDB" id="A0A9Q3ZE57"/>
<keyword evidence="2" id="KW-0963">Cytoplasm</keyword>
<dbReference type="InterPro" id="IPR001789">
    <property type="entry name" value="Sig_transdc_resp-reg_receiver"/>
</dbReference>
<dbReference type="InterPro" id="IPR039420">
    <property type="entry name" value="WalR-like"/>
</dbReference>
<evidence type="ECO:0000256" key="7">
    <source>
        <dbReference type="ARBA" id="ARBA00023163"/>
    </source>
</evidence>
<dbReference type="GO" id="GO:0000156">
    <property type="term" value="F:phosphorelay response regulator activity"/>
    <property type="evidence" value="ECO:0007669"/>
    <property type="project" value="TreeGrafter"/>
</dbReference>
<feature type="DNA-binding region" description="OmpR/PhoB-type" evidence="9">
    <location>
        <begin position="134"/>
        <end position="233"/>
    </location>
</feature>
<dbReference type="PANTHER" id="PTHR48111:SF39">
    <property type="entry name" value="TRANSCRIPTIONAL REGULATORY PROTEIN CPXR"/>
    <property type="match status" value="1"/>
</dbReference>
<comment type="caution">
    <text evidence="12">The sequence shown here is derived from an EMBL/GenBank/DDBJ whole genome shotgun (WGS) entry which is preliminary data.</text>
</comment>
<evidence type="ECO:0000256" key="5">
    <source>
        <dbReference type="ARBA" id="ARBA00023015"/>
    </source>
</evidence>
<dbReference type="GO" id="GO:0000976">
    <property type="term" value="F:transcription cis-regulatory region binding"/>
    <property type="evidence" value="ECO:0007669"/>
    <property type="project" value="TreeGrafter"/>
</dbReference>
<dbReference type="SMART" id="SM00448">
    <property type="entry name" value="REC"/>
    <property type="match status" value="1"/>
</dbReference>
<keyword evidence="6 9" id="KW-0238">DNA-binding</keyword>
<dbReference type="Proteomes" id="UP001107961">
    <property type="component" value="Unassembled WGS sequence"/>
</dbReference>
<keyword evidence="3 8" id="KW-0597">Phosphoprotein</keyword>
<gene>
    <name evidence="12" type="ORF">LZG35_17630</name>
</gene>
<evidence type="ECO:0000259" key="11">
    <source>
        <dbReference type="PROSITE" id="PS51755"/>
    </source>
</evidence>
<dbReference type="CDD" id="cd00383">
    <property type="entry name" value="trans_reg_C"/>
    <property type="match status" value="1"/>
</dbReference>
<evidence type="ECO:0000256" key="3">
    <source>
        <dbReference type="ARBA" id="ARBA00022553"/>
    </source>
</evidence>
<sequence>MTAISPCPARLLVIEDDAVLCTHLQDFLTSRQHQVTVCRDGRAGLQQALDQPFDLVLLDILLPGMNGLDLLAELRQRSGVPVIVLSALGDEQDRISGLMKGADDYLPKPFSSAELAVRVEAVLRRVTLERRQSQGVAPVGALVLRTEDETAWYREADLGLTTTEFRLLQVFLEHRDQVLSKAFLYQAVLHRGYGRHDRSLDLHVSHLRRKLRDVGMAEQPLRTVWGQGYTLVSEAL</sequence>
<dbReference type="EMBL" id="JAJVKT010000024">
    <property type="protein sequence ID" value="MCE7510463.1"/>
    <property type="molecule type" value="Genomic_DNA"/>
</dbReference>
<keyword evidence="7" id="KW-0804">Transcription</keyword>
<dbReference type="Gene3D" id="3.40.50.2300">
    <property type="match status" value="1"/>
</dbReference>
<organism evidence="12 13">
    <name type="scientific">Alloalcanivorax xenomutans</name>
    <dbReference type="NCBI Taxonomy" id="1094342"/>
    <lineage>
        <taxon>Bacteria</taxon>
        <taxon>Pseudomonadati</taxon>
        <taxon>Pseudomonadota</taxon>
        <taxon>Gammaproteobacteria</taxon>
        <taxon>Oceanospirillales</taxon>
        <taxon>Alcanivoracaceae</taxon>
        <taxon>Alloalcanivorax</taxon>
    </lineage>
</organism>
<dbReference type="InterPro" id="IPR001867">
    <property type="entry name" value="OmpR/PhoB-type_DNA-bd"/>
</dbReference>
<evidence type="ECO:0000256" key="8">
    <source>
        <dbReference type="PROSITE-ProRule" id="PRU00169"/>
    </source>
</evidence>
<dbReference type="Gene3D" id="6.10.250.690">
    <property type="match status" value="1"/>
</dbReference>
<dbReference type="GO" id="GO:0032993">
    <property type="term" value="C:protein-DNA complex"/>
    <property type="evidence" value="ECO:0007669"/>
    <property type="project" value="TreeGrafter"/>
</dbReference>
<dbReference type="PROSITE" id="PS51755">
    <property type="entry name" value="OMPR_PHOB"/>
    <property type="match status" value="1"/>
</dbReference>
<dbReference type="SMART" id="SM00862">
    <property type="entry name" value="Trans_reg_C"/>
    <property type="match status" value="1"/>
</dbReference>
<evidence type="ECO:0000256" key="2">
    <source>
        <dbReference type="ARBA" id="ARBA00022490"/>
    </source>
</evidence>
<evidence type="ECO:0000259" key="10">
    <source>
        <dbReference type="PROSITE" id="PS50110"/>
    </source>
</evidence>
<reference evidence="12" key="1">
    <citation type="submission" date="2022-01" db="EMBL/GenBank/DDBJ databases">
        <authorList>
            <person name="Karlyshev A.V."/>
            <person name="Jaspars M."/>
        </authorList>
    </citation>
    <scope>NUCLEOTIDE SEQUENCE</scope>
    <source>
        <strain evidence="12">AGSA3-2</strain>
    </source>
</reference>
<evidence type="ECO:0000256" key="9">
    <source>
        <dbReference type="PROSITE-ProRule" id="PRU01091"/>
    </source>
</evidence>
<keyword evidence="13" id="KW-1185">Reference proteome</keyword>
<dbReference type="Gene3D" id="1.10.10.10">
    <property type="entry name" value="Winged helix-like DNA-binding domain superfamily/Winged helix DNA-binding domain"/>
    <property type="match status" value="1"/>
</dbReference>
<dbReference type="KEGG" id="axe:P40_06915"/>
<dbReference type="InterPro" id="IPR036388">
    <property type="entry name" value="WH-like_DNA-bd_sf"/>
</dbReference>
<evidence type="ECO:0000313" key="12">
    <source>
        <dbReference type="EMBL" id="MCE7510463.1"/>
    </source>
</evidence>
<protein>
    <submittedName>
        <fullName evidence="12">Response regulator transcription factor</fullName>
    </submittedName>
</protein>
<dbReference type="InterPro" id="IPR011006">
    <property type="entry name" value="CheY-like_superfamily"/>
</dbReference>
<evidence type="ECO:0000256" key="1">
    <source>
        <dbReference type="ARBA" id="ARBA00004496"/>
    </source>
</evidence>
<feature type="domain" description="Response regulatory" evidence="10">
    <location>
        <begin position="10"/>
        <end position="123"/>
    </location>
</feature>
<comment type="subcellular location">
    <subcellularLocation>
        <location evidence="1">Cytoplasm</location>
    </subcellularLocation>
</comment>
<dbReference type="PROSITE" id="PS50110">
    <property type="entry name" value="RESPONSE_REGULATORY"/>
    <property type="match status" value="1"/>
</dbReference>
<dbReference type="GeneID" id="94686146"/>
<dbReference type="GO" id="GO:0006355">
    <property type="term" value="P:regulation of DNA-templated transcription"/>
    <property type="evidence" value="ECO:0007669"/>
    <property type="project" value="InterPro"/>
</dbReference>
<feature type="modified residue" description="4-aspartylphosphate" evidence="8">
    <location>
        <position position="59"/>
    </location>
</feature>
<name>A0A9Q3ZE57_9GAMM</name>
<feature type="domain" description="OmpR/PhoB-type" evidence="11">
    <location>
        <begin position="134"/>
        <end position="233"/>
    </location>
</feature>
<dbReference type="RefSeq" id="WP_026948986.1">
    <property type="nucleotide sequence ID" value="NZ_CBDDTQ010000001.1"/>
</dbReference>
<evidence type="ECO:0000256" key="4">
    <source>
        <dbReference type="ARBA" id="ARBA00023012"/>
    </source>
</evidence>
<dbReference type="GO" id="GO:0005829">
    <property type="term" value="C:cytosol"/>
    <property type="evidence" value="ECO:0007669"/>
    <property type="project" value="TreeGrafter"/>
</dbReference>
<evidence type="ECO:0000313" key="13">
    <source>
        <dbReference type="Proteomes" id="UP001107961"/>
    </source>
</evidence>
<dbReference type="SUPFAM" id="SSF52172">
    <property type="entry name" value="CheY-like"/>
    <property type="match status" value="1"/>
</dbReference>
<keyword evidence="5" id="KW-0805">Transcription regulation</keyword>